<keyword evidence="2 6" id="KW-0812">Transmembrane</keyword>
<accession>A0A1H8UR40</accession>
<evidence type="ECO:0000256" key="5">
    <source>
        <dbReference type="ARBA" id="ARBA00023136"/>
    </source>
</evidence>
<dbReference type="GO" id="GO:0017004">
    <property type="term" value="P:cytochrome complex assembly"/>
    <property type="evidence" value="ECO:0007669"/>
    <property type="project" value="UniProtKB-KW"/>
</dbReference>
<dbReference type="InterPro" id="IPR023494">
    <property type="entry name" value="Cyt_c_bgen_Ccs1/CcsB/ResB"/>
</dbReference>
<sequence>MSAASPAARTVPREKRVKTQRLLVFLGSMNLAITLLVAVAIASVIGSVLQQDQAWNTYLQKFGPFWFELYRVLGLYDVYSAPWFIAMLLFLVLSTSVCIYRHGPVVWKEATRFRERQRDGALRAHRHRREWHTEESLDAALARARHGLQAQGYRVRAHEDASRVVLAGMRGRGNRLGYLFSHLAIVVICVGGLMDANMGLKFQQWAGQLRIETRDDLPLSELDPESRLSPGSTAFRGTISLPEGDAGRAVYIDVRDGYLAQELPFIIEVVEFRIDYYANGEPRSYESDLLIHDPDLDAPLERTVAVNDPVHHRGHAIYQSSYSDGGTMMDLRFWPMHSTAAAPVDGRVAVHGELPITLGERTYTLEMEDFSRRTTRPDDHAAGEGTDFGPSFTYRLRGPTGEARQYRNFMRPQRVDDGMYFLTGMREAPGQDYQYLYIPADADDSLDRFMAFQDALKDDTRLRASAESGVAGMLRGAEGSQAGLAPYLAGVAQSLVGELLQGGVPAVEARIDALVRQGGLEDDAGEVVRGLMRDAFHAALLQAYADVLEREYERTVSPAEMGEADRRFFSDAMDVLMVLPGYGAPLLPELRDFDHRQATGLQITRAPGEGVVYAGSLMLVIGLGLMFYVRHRRVWLRLQQGSDGRVGWLLAGWEQRRSSLFGAEFQALADRLERDPGRGQE</sequence>
<comment type="subcellular location">
    <subcellularLocation>
        <location evidence="1">Membrane</location>
        <topology evidence="1">Multi-pass membrane protein</topology>
    </subcellularLocation>
</comment>
<feature type="transmembrane region" description="Helical" evidence="6">
    <location>
        <begin position="611"/>
        <end position="629"/>
    </location>
</feature>
<dbReference type="PANTHER" id="PTHR31566">
    <property type="entry name" value="CYTOCHROME C BIOGENESIS PROTEIN CCS1, CHLOROPLASTIC"/>
    <property type="match status" value="1"/>
</dbReference>
<evidence type="ECO:0000256" key="4">
    <source>
        <dbReference type="ARBA" id="ARBA00022989"/>
    </source>
</evidence>
<keyword evidence="5 6" id="KW-0472">Membrane</keyword>
<evidence type="ECO:0000259" key="7">
    <source>
        <dbReference type="Pfam" id="PF05140"/>
    </source>
</evidence>
<dbReference type="STRING" id="406100.SAMN04488052_107136"/>
<gene>
    <name evidence="8" type="ORF">SAMN04488052_107136</name>
</gene>
<evidence type="ECO:0000256" key="3">
    <source>
        <dbReference type="ARBA" id="ARBA00022748"/>
    </source>
</evidence>
<name>A0A1H8UR40_9GAMM</name>
<feature type="transmembrane region" description="Helical" evidence="6">
    <location>
        <begin position="81"/>
        <end position="100"/>
    </location>
</feature>
<dbReference type="GO" id="GO:0016020">
    <property type="term" value="C:membrane"/>
    <property type="evidence" value="ECO:0007669"/>
    <property type="project" value="UniProtKB-SubCell"/>
</dbReference>
<reference evidence="8 9" key="1">
    <citation type="submission" date="2016-10" db="EMBL/GenBank/DDBJ databases">
        <authorList>
            <person name="de Groot N.N."/>
        </authorList>
    </citation>
    <scope>NUCLEOTIDE SEQUENCE [LARGE SCALE GENOMIC DNA]</scope>
    <source>
        <strain evidence="8 9">CGMCC 1.6291</strain>
    </source>
</reference>
<evidence type="ECO:0000313" key="9">
    <source>
        <dbReference type="Proteomes" id="UP000199657"/>
    </source>
</evidence>
<dbReference type="PANTHER" id="PTHR31566:SF0">
    <property type="entry name" value="CYTOCHROME C BIOGENESIS PROTEIN CCS1, CHLOROPLASTIC"/>
    <property type="match status" value="1"/>
</dbReference>
<evidence type="ECO:0000256" key="6">
    <source>
        <dbReference type="SAM" id="Phobius"/>
    </source>
</evidence>
<keyword evidence="9" id="KW-1185">Reference proteome</keyword>
<feature type="domain" description="ResB-like" evidence="7">
    <location>
        <begin position="29"/>
        <end position="666"/>
    </location>
</feature>
<evidence type="ECO:0000256" key="2">
    <source>
        <dbReference type="ARBA" id="ARBA00022692"/>
    </source>
</evidence>
<dbReference type="EMBL" id="FOEG01000007">
    <property type="protein sequence ID" value="SEP05048.1"/>
    <property type="molecule type" value="Genomic_DNA"/>
</dbReference>
<evidence type="ECO:0000256" key="1">
    <source>
        <dbReference type="ARBA" id="ARBA00004141"/>
    </source>
</evidence>
<dbReference type="Proteomes" id="UP000199657">
    <property type="component" value="Unassembled WGS sequence"/>
</dbReference>
<keyword evidence="4 6" id="KW-1133">Transmembrane helix</keyword>
<feature type="transmembrane region" description="Helical" evidence="6">
    <location>
        <begin position="176"/>
        <end position="194"/>
    </location>
</feature>
<dbReference type="Pfam" id="PF05140">
    <property type="entry name" value="ResB"/>
    <property type="match status" value="1"/>
</dbReference>
<dbReference type="InterPro" id="IPR007816">
    <property type="entry name" value="ResB-like_domain"/>
</dbReference>
<keyword evidence="3" id="KW-0201">Cytochrome c-type biogenesis</keyword>
<organism evidence="8 9">
    <name type="scientific">Aquisalimonas asiatica</name>
    <dbReference type="NCBI Taxonomy" id="406100"/>
    <lineage>
        <taxon>Bacteria</taxon>
        <taxon>Pseudomonadati</taxon>
        <taxon>Pseudomonadota</taxon>
        <taxon>Gammaproteobacteria</taxon>
        <taxon>Chromatiales</taxon>
        <taxon>Ectothiorhodospiraceae</taxon>
        <taxon>Aquisalimonas</taxon>
    </lineage>
</organism>
<feature type="transmembrane region" description="Helical" evidence="6">
    <location>
        <begin position="22"/>
        <end position="49"/>
    </location>
</feature>
<dbReference type="RefSeq" id="WP_091645203.1">
    <property type="nucleotide sequence ID" value="NZ_FOEG01000007.1"/>
</dbReference>
<dbReference type="AlphaFoldDB" id="A0A1H8UR40"/>
<protein>
    <submittedName>
        <fullName evidence="8">Cytochrome c biogenesis protein</fullName>
    </submittedName>
</protein>
<evidence type="ECO:0000313" key="8">
    <source>
        <dbReference type="EMBL" id="SEP05048.1"/>
    </source>
</evidence>
<dbReference type="OrthoDB" id="9770923at2"/>
<proteinExistence type="predicted"/>